<feature type="compositionally biased region" description="Polar residues" evidence="1">
    <location>
        <begin position="46"/>
        <end position="61"/>
    </location>
</feature>
<name>G0UZ77_TRYCI</name>
<accession>G0UZ77</accession>
<feature type="region of interest" description="Disordered" evidence="1">
    <location>
        <begin position="39"/>
        <end position="61"/>
    </location>
</feature>
<evidence type="ECO:0000256" key="1">
    <source>
        <dbReference type="SAM" id="MobiDB-lite"/>
    </source>
</evidence>
<organism evidence="2">
    <name type="scientific">Trypanosoma congolense (strain IL3000)</name>
    <dbReference type="NCBI Taxonomy" id="1068625"/>
    <lineage>
        <taxon>Eukaryota</taxon>
        <taxon>Discoba</taxon>
        <taxon>Euglenozoa</taxon>
        <taxon>Kinetoplastea</taxon>
        <taxon>Metakinetoplastina</taxon>
        <taxon>Trypanosomatida</taxon>
        <taxon>Trypanosomatidae</taxon>
        <taxon>Trypanosoma</taxon>
        <taxon>Nannomonas</taxon>
    </lineage>
</organism>
<dbReference type="VEuPathDB" id="TriTrypDB:TcIL3000.11.770"/>
<dbReference type="InterPro" id="IPR011990">
    <property type="entry name" value="TPR-like_helical_dom_sf"/>
</dbReference>
<proteinExistence type="predicted"/>
<dbReference type="AlphaFoldDB" id="G0UZ77"/>
<gene>
    <name evidence="2" type="ORF">TCIL3000_11_770</name>
</gene>
<evidence type="ECO:0000313" key="2">
    <source>
        <dbReference type="EMBL" id="CCC94696.1"/>
    </source>
</evidence>
<reference evidence="2" key="1">
    <citation type="journal article" date="2012" name="Proc. Natl. Acad. Sci. U.S.A.">
        <title>Antigenic diversity is generated by distinct evolutionary mechanisms in African trypanosome species.</title>
        <authorList>
            <person name="Jackson A.P."/>
            <person name="Berry A."/>
            <person name="Aslett M."/>
            <person name="Allison H.C."/>
            <person name="Burton P."/>
            <person name="Vavrova-Anderson J."/>
            <person name="Brown R."/>
            <person name="Browne H."/>
            <person name="Corton N."/>
            <person name="Hauser H."/>
            <person name="Gamble J."/>
            <person name="Gilderthorp R."/>
            <person name="Marcello L."/>
            <person name="McQuillan J."/>
            <person name="Otto T.D."/>
            <person name="Quail M.A."/>
            <person name="Sanders M.J."/>
            <person name="van Tonder A."/>
            <person name="Ginger M.L."/>
            <person name="Field M.C."/>
            <person name="Barry J.D."/>
            <person name="Hertz-Fowler C."/>
            <person name="Berriman M."/>
        </authorList>
    </citation>
    <scope>NUCLEOTIDE SEQUENCE</scope>
    <source>
        <strain evidence="2">IL3000</strain>
    </source>
</reference>
<dbReference type="EMBL" id="HE575324">
    <property type="protein sequence ID" value="CCC94696.1"/>
    <property type="molecule type" value="Genomic_DNA"/>
</dbReference>
<dbReference type="SUPFAM" id="SSF48452">
    <property type="entry name" value="TPR-like"/>
    <property type="match status" value="1"/>
</dbReference>
<sequence>MEHTQGQMLDAIRRIYENIYLLGNYQAAVKMATSALGSRGTDRHGSLTSETSPTTFAECSTAPSDRLSGSLVQSGGSCTSSLASSRLSKGSSVLSNSVIGALDSGYRIKDDGPPLTLNRLQEFHLLLLRAEGYGALKCHEKALKDAEAAIKISGGRSAEAHFVLGRELLHLCHLEESVAAFQTAELLLAGLAADGVPFPEEVSDKEFWEQRGYALQDVDKLRLKRPELEVEEQLRYGRRVVECSTLSSSGGAEQKLLSIPLVVRDVKCGYPTLTKWRQLSREAAAVLTAYNSHVFPVSYLNPTIAFMERNMSLVRNGVVVCIQNTTSFTFKWVGCWFPDCTFNKNISFPQTIKPGQCAIALIQPRGWGGYVGYVCYQVAEGGVCCFFCLESSFMGSIRCGVLFSPPEEGRYDGKESDDDVALKGFMSFNMPNSSAWLATHATPPTASRRLKAWINMTEGGRSSVFTVAEVSPMRLRTIELLTALEFAGPALLKKLSIVSHRYRAIVNTLPPPMFYSPGRVSYPDYCLRCDRLQSPWVVCDRETVKWVFVMEGCVGGRESCVVADSGHVSNAILRFSREKGNFMDAKVYYGNKGSLIALIKGSRMPFNTTLSFITAAGRTFATCYLNHNSQLTVSWGSAGSKNKPEDVEYVMTRRDLRDNSCKWRSNLAPNRLVESCGSADAACAKHRSGQSPSQVITSAAAPNTGAKTNVVEAYVVSRVSRGGGDSGADASSPNSGGGAGAVGEVVINTARGNTQVKGAAICDLHLHYGVDALLLSLMAYCRLNWDQ</sequence>
<protein>
    <submittedName>
        <fullName evidence="2">Uncharacterized protein</fullName>
    </submittedName>
</protein>
<dbReference type="Gene3D" id="1.25.40.10">
    <property type="entry name" value="Tetratricopeptide repeat domain"/>
    <property type="match status" value="1"/>
</dbReference>